<protein>
    <submittedName>
        <fullName evidence="2">Uncharacterized protein</fullName>
    </submittedName>
</protein>
<keyword evidence="3" id="KW-1185">Reference proteome</keyword>
<sequence length="55" mass="6342">MTDTHTTADIHQEKVFEAHTAKHQTAVVFHHHRPPAKETHHGSADSDPELRRRKI</sequence>
<name>A0ABW4EBC9_9RHOB</name>
<evidence type="ECO:0000313" key="3">
    <source>
        <dbReference type="Proteomes" id="UP001597186"/>
    </source>
</evidence>
<evidence type="ECO:0000256" key="1">
    <source>
        <dbReference type="SAM" id="MobiDB-lite"/>
    </source>
</evidence>
<dbReference type="RefSeq" id="WP_379913410.1">
    <property type="nucleotide sequence ID" value="NZ_JBHUDD010000035.1"/>
</dbReference>
<organism evidence="2 3">
    <name type="scientific">Lacimonas salitolerans</name>
    <dbReference type="NCBI Taxonomy" id="1323750"/>
    <lineage>
        <taxon>Bacteria</taxon>
        <taxon>Pseudomonadati</taxon>
        <taxon>Pseudomonadota</taxon>
        <taxon>Alphaproteobacteria</taxon>
        <taxon>Rhodobacterales</taxon>
        <taxon>Paracoccaceae</taxon>
        <taxon>Lacimonas</taxon>
    </lineage>
</organism>
<dbReference type="Proteomes" id="UP001597186">
    <property type="component" value="Unassembled WGS sequence"/>
</dbReference>
<dbReference type="EMBL" id="JBHUDD010000035">
    <property type="protein sequence ID" value="MFD1508610.1"/>
    <property type="molecule type" value="Genomic_DNA"/>
</dbReference>
<comment type="caution">
    <text evidence="2">The sequence shown here is derived from an EMBL/GenBank/DDBJ whole genome shotgun (WGS) entry which is preliminary data.</text>
</comment>
<gene>
    <name evidence="2" type="ORF">ACFTOW_04240</name>
</gene>
<feature type="region of interest" description="Disordered" evidence="1">
    <location>
        <begin position="21"/>
        <end position="55"/>
    </location>
</feature>
<accession>A0ABW4EBC9</accession>
<evidence type="ECO:0000313" key="2">
    <source>
        <dbReference type="EMBL" id="MFD1508610.1"/>
    </source>
</evidence>
<proteinExistence type="predicted"/>
<feature type="compositionally biased region" description="Basic and acidic residues" evidence="1">
    <location>
        <begin position="35"/>
        <end position="55"/>
    </location>
</feature>
<reference evidence="3" key="1">
    <citation type="journal article" date="2019" name="Int. J. Syst. Evol. Microbiol.">
        <title>The Global Catalogue of Microorganisms (GCM) 10K type strain sequencing project: providing services to taxonomists for standard genome sequencing and annotation.</title>
        <authorList>
            <consortium name="The Broad Institute Genomics Platform"/>
            <consortium name="The Broad Institute Genome Sequencing Center for Infectious Disease"/>
            <person name="Wu L."/>
            <person name="Ma J."/>
        </authorList>
    </citation>
    <scope>NUCLEOTIDE SEQUENCE [LARGE SCALE GENOMIC DNA]</scope>
    <source>
        <strain evidence="3">CGMCC 1.12477</strain>
    </source>
</reference>